<dbReference type="Pfam" id="PF11716">
    <property type="entry name" value="MDMPI_N"/>
    <property type="match status" value="1"/>
</dbReference>
<dbReference type="Proteomes" id="UP001499854">
    <property type="component" value="Unassembled WGS sequence"/>
</dbReference>
<organism evidence="2 3">
    <name type="scientific">Catenulispora subtropica</name>
    <dbReference type="NCBI Taxonomy" id="450798"/>
    <lineage>
        <taxon>Bacteria</taxon>
        <taxon>Bacillati</taxon>
        <taxon>Actinomycetota</taxon>
        <taxon>Actinomycetes</taxon>
        <taxon>Catenulisporales</taxon>
        <taxon>Catenulisporaceae</taxon>
        <taxon>Catenulispora</taxon>
    </lineage>
</organism>
<proteinExistence type="predicted"/>
<dbReference type="InterPro" id="IPR017517">
    <property type="entry name" value="Maleyloyr_isom"/>
</dbReference>
<evidence type="ECO:0000313" key="2">
    <source>
        <dbReference type="EMBL" id="GAA1984039.1"/>
    </source>
</evidence>
<gene>
    <name evidence="2" type="ORF">GCM10009838_52370</name>
</gene>
<feature type="domain" description="Mycothiol-dependent maleylpyruvate isomerase metal-binding" evidence="1">
    <location>
        <begin position="10"/>
        <end position="98"/>
    </location>
</feature>
<protein>
    <recommendedName>
        <fullName evidence="1">Mycothiol-dependent maleylpyruvate isomerase metal-binding domain-containing protein</fullName>
    </recommendedName>
</protein>
<accession>A0ABP5DPK5</accession>
<dbReference type="InterPro" id="IPR034660">
    <property type="entry name" value="DinB/YfiT-like"/>
</dbReference>
<sequence length="227" mass="24421">MSSAGRHYRVIRTELTDLAATLSEEQAGTAVPALPGWSVHDTYAHLAGVCADILAGTVGDPHDTAWTAGHVAAREQMPLAEICEQWSADAPRVEELLDTPEMRRGVFSVFDVFHHAHDIRGALGRVEARDTPQAAFVAGLMTKFKGIEWGRAGHPPIQLATGSGSWRFGAEGDEVVASLETSDFELARIVVGRRSRAQMLAAGWKGDPEGIVDFLPVFGPPVTDLTE</sequence>
<evidence type="ECO:0000313" key="3">
    <source>
        <dbReference type="Proteomes" id="UP001499854"/>
    </source>
</evidence>
<reference evidence="3" key="1">
    <citation type="journal article" date="2019" name="Int. J. Syst. Evol. Microbiol.">
        <title>The Global Catalogue of Microorganisms (GCM) 10K type strain sequencing project: providing services to taxonomists for standard genome sequencing and annotation.</title>
        <authorList>
            <consortium name="The Broad Institute Genomics Platform"/>
            <consortium name="The Broad Institute Genome Sequencing Center for Infectious Disease"/>
            <person name="Wu L."/>
            <person name="Ma J."/>
        </authorList>
    </citation>
    <scope>NUCLEOTIDE SEQUENCE [LARGE SCALE GENOMIC DNA]</scope>
    <source>
        <strain evidence="3">JCM 16013</strain>
    </source>
</reference>
<name>A0ABP5DPK5_9ACTN</name>
<dbReference type="InterPro" id="IPR024344">
    <property type="entry name" value="MDMPI_metal-binding"/>
</dbReference>
<dbReference type="NCBIfam" id="TIGR03083">
    <property type="entry name" value="maleylpyruvate isomerase family mycothiol-dependent enzyme"/>
    <property type="match status" value="1"/>
</dbReference>
<dbReference type="SUPFAM" id="SSF109854">
    <property type="entry name" value="DinB/YfiT-like putative metalloenzymes"/>
    <property type="match status" value="1"/>
</dbReference>
<dbReference type="EMBL" id="BAAAQM010000032">
    <property type="protein sequence ID" value="GAA1984039.1"/>
    <property type="molecule type" value="Genomic_DNA"/>
</dbReference>
<dbReference type="RefSeq" id="WP_344659762.1">
    <property type="nucleotide sequence ID" value="NZ_BAAAQM010000032.1"/>
</dbReference>
<comment type="caution">
    <text evidence="2">The sequence shown here is derived from an EMBL/GenBank/DDBJ whole genome shotgun (WGS) entry which is preliminary data.</text>
</comment>
<keyword evidence="3" id="KW-1185">Reference proteome</keyword>
<evidence type="ECO:0000259" key="1">
    <source>
        <dbReference type="Pfam" id="PF11716"/>
    </source>
</evidence>